<feature type="transmembrane region" description="Helical" evidence="8">
    <location>
        <begin position="211"/>
        <end position="228"/>
    </location>
</feature>
<name>A0AAE3DHN9_9FIRM</name>
<dbReference type="PANTHER" id="PTHR33908:SF11">
    <property type="entry name" value="MEMBRANE PROTEIN"/>
    <property type="match status" value="1"/>
</dbReference>
<feature type="transmembrane region" description="Helical" evidence="8">
    <location>
        <begin position="284"/>
        <end position="307"/>
    </location>
</feature>
<feature type="transmembrane region" description="Helical" evidence="8">
    <location>
        <begin position="38"/>
        <end position="57"/>
    </location>
</feature>
<dbReference type="InterPro" id="IPR050297">
    <property type="entry name" value="LipidA_mod_glycosyltrf_83"/>
</dbReference>
<evidence type="ECO:0000256" key="4">
    <source>
        <dbReference type="ARBA" id="ARBA00022679"/>
    </source>
</evidence>
<dbReference type="GO" id="GO:0009103">
    <property type="term" value="P:lipopolysaccharide biosynthetic process"/>
    <property type="evidence" value="ECO:0007669"/>
    <property type="project" value="UniProtKB-ARBA"/>
</dbReference>
<organism evidence="10 11">
    <name type="scientific">Hominenteromicrobium mulieris</name>
    <dbReference type="NCBI Taxonomy" id="2885357"/>
    <lineage>
        <taxon>Bacteria</taxon>
        <taxon>Bacillati</taxon>
        <taxon>Bacillota</taxon>
        <taxon>Clostridia</taxon>
        <taxon>Eubacteriales</taxon>
        <taxon>Oscillospiraceae</taxon>
        <taxon>Hominenteromicrobium</taxon>
    </lineage>
</organism>
<comment type="subcellular location">
    <subcellularLocation>
        <location evidence="1">Cell membrane</location>
        <topology evidence="1">Multi-pass membrane protein</topology>
    </subcellularLocation>
</comment>
<dbReference type="RefSeq" id="WP_308448591.1">
    <property type="nucleotide sequence ID" value="NZ_JAJEQC010000002.1"/>
</dbReference>
<proteinExistence type="predicted"/>
<feature type="transmembrane region" description="Helical" evidence="8">
    <location>
        <begin position="157"/>
        <end position="176"/>
    </location>
</feature>
<evidence type="ECO:0000256" key="5">
    <source>
        <dbReference type="ARBA" id="ARBA00022692"/>
    </source>
</evidence>
<feature type="transmembrane region" description="Helical" evidence="8">
    <location>
        <begin position="188"/>
        <end position="205"/>
    </location>
</feature>
<reference evidence="10" key="1">
    <citation type="submission" date="2021-10" db="EMBL/GenBank/DDBJ databases">
        <title>Anaerobic single-cell dispensing facilitates the cultivation of human gut bacteria.</title>
        <authorList>
            <person name="Afrizal A."/>
        </authorList>
    </citation>
    <scope>NUCLEOTIDE SEQUENCE</scope>
    <source>
        <strain evidence="10">CLA-AA-H250</strain>
    </source>
</reference>
<dbReference type="GO" id="GO:0016763">
    <property type="term" value="F:pentosyltransferase activity"/>
    <property type="evidence" value="ECO:0007669"/>
    <property type="project" value="TreeGrafter"/>
</dbReference>
<keyword evidence="11" id="KW-1185">Reference proteome</keyword>
<feature type="domain" description="Glycosyltransferase RgtA/B/C/D-like" evidence="9">
    <location>
        <begin position="150"/>
        <end position="293"/>
    </location>
</feature>
<feature type="transmembrane region" description="Helical" evidence="8">
    <location>
        <begin position="78"/>
        <end position="99"/>
    </location>
</feature>
<evidence type="ECO:0000256" key="1">
    <source>
        <dbReference type="ARBA" id="ARBA00004651"/>
    </source>
</evidence>
<evidence type="ECO:0000256" key="7">
    <source>
        <dbReference type="ARBA" id="ARBA00023136"/>
    </source>
</evidence>
<feature type="transmembrane region" description="Helical" evidence="8">
    <location>
        <begin position="455"/>
        <end position="473"/>
    </location>
</feature>
<accession>A0AAE3DHN9</accession>
<evidence type="ECO:0000256" key="8">
    <source>
        <dbReference type="SAM" id="Phobius"/>
    </source>
</evidence>
<gene>
    <name evidence="10" type="ORF">LKD31_03140</name>
</gene>
<keyword evidence="2" id="KW-1003">Cell membrane</keyword>
<comment type="caution">
    <text evidence="10">The sequence shown here is derived from an EMBL/GenBank/DDBJ whole genome shotgun (WGS) entry which is preliminary data.</text>
</comment>
<keyword evidence="7 8" id="KW-0472">Membrane</keyword>
<evidence type="ECO:0000256" key="3">
    <source>
        <dbReference type="ARBA" id="ARBA00022676"/>
    </source>
</evidence>
<keyword evidence="5 8" id="KW-0812">Transmembrane</keyword>
<dbReference type="PANTHER" id="PTHR33908">
    <property type="entry name" value="MANNOSYLTRANSFERASE YKCB-RELATED"/>
    <property type="match status" value="1"/>
</dbReference>
<dbReference type="GO" id="GO:0005886">
    <property type="term" value="C:plasma membrane"/>
    <property type="evidence" value="ECO:0007669"/>
    <property type="project" value="UniProtKB-SubCell"/>
</dbReference>
<keyword evidence="4" id="KW-0808">Transferase</keyword>
<sequence>MKKFAFGASKFFLGSVFGCVFVLLLFFAQCTYAKKQTFLLSNIALLLFGIALFVLFLSLDRLQQVKLSWHRPTVSSDVLIYCLCLLLFSAQLYISYNIYFETGWDAGLLTENARNLMHKQSVDIRYFSNYPNNLLYFFFELFVFKLNKYFSIFSDTQQVLCVITVNCALNTLSCLLVYKTAARLTRKLYAFFGFFLAVLSFGLSPWNVICYTDALGLIFPILTLYVFIRPAKHKWLSYVLSAIIGTLGYFIKPQCFILLIAVFLIEGIYALSEKHLLKPLLLSLLTVAITFFAVKAGTGFLCSHYHIQLDNEQSFGIAHFWMMGLNPEKKGVYSAEDVRYSRSFVTASERTQANIAVGKQRLQEMGFFGTLKQLAQKMLTLYNDGTFAWGKEGNFLQTVFDPPNTKAAPFLRSIYYPDGSRYLYFTTFEQFIWLMILLLGAAGLFSSFSHKHAKTLNILWLTWIGLTVFELLFEVRARYLYTNVPLFCVLAAVGIENIRRLFCRITEKLSARLPAKKSV</sequence>
<evidence type="ECO:0000313" key="11">
    <source>
        <dbReference type="Proteomes" id="UP001199424"/>
    </source>
</evidence>
<evidence type="ECO:0000313" key="10">
    <source>
        <dbReference type="EMBL" id="MCC2136009.1"/>
    </source>
</evidence>
<dbReference type="Proteomes" id="UP001199424">
    <property type="component" value="Unassembled WGS sequence"/>
</dbReference>
<keyword evidence="3" id="KW-0328">Glycosyltransferase</keyword>
<keyword evidence="6 8" id="KW-1133">Transmembrane helix</keyword>
<feature type="transmembrane region" description="Helical" evidence="8">
    <location>
        <begin position="431"/>
        <end position="448"/>
    </location>
</feature>
<dbReference type="EMBL" id="JAJEQC010000002">
    <property type="protein sequence ID" value="MCC2136009.1"/>
    <property type="molecule type" value="Genomic_DNA"/>
</dbReference>
<dbReference type="InterPro" id="IPR038731">
    <property type="entry name" value="RgtA/B/C-like"/>
</dbReference>
<dbReference type="AlphaFoldDB" id="A0AAE3DHN9"/>
<protein>
    <submittedName>
        <fullName evidence="10">Glycosyltransferase family 39 protein</fullName>
    </submittedName>
</protein>
<dbReference type="Pfam" id="PF13231">
    <property type="entry name" value="PMT_2"/>
    <property type="match status" value="1"/>
</dbReference>
<evidence type="ECO:0000259" key="9">
    <source>
        <dbReference type="Pfam" id="PF13231"/>
    </source>
</evidence>
<evidence type="ECO:0000256" key="2">
    <source>
        <dbReference type="ARBA" id="ARBA00022475"/>
    </source>
</evidence>
<evidence type="ECO:0000256" key="6">
    <source>
        <dbReference type="ARBA" id="ARBA00022989"/>
    </source>
</evidence>